<dbReference type="AlphaFoldDB" id="A0AAN2BM47"/>
<dbReference type="GO" id="GO:1902201">
    <property type="term" value="P:negative regulation of bacterial-type flagellum-dependent cell motility"/>
    <property type="evidence" value="ECO:0007669"/>
    <property type="project" value="TreeGrafter"/>
</dbReference>
<dbReference type="InterPro" id="IPR050469">
    <property type="entry name" value="Diguanylate_Cyclase"/>
</dbReference>
<dbReference type="CDD" id="cd01949">
    <property type="entry name" value="GGDEF"/>
    <property type="match status" value="1"/>
</dbReference>
<accession>A0AAN2BM47</accession>
<dbReference type="PANTHER" id="PTHR45138">
    <property type="entry name" value="REGULATORY COMPONENTS OF SENSORY TRANSDUCTION SYSTEM"/>
    <property type="match status" value="1"/>
</dbReference>
<feature type="chain" id="PRO_5042906854" description="diguanylate cyclase" evidence="5">
    <location>
        <begin position="25"/>
        <end position="998"/>
    </location>
</feature>
<evidence type="ECO:0000313" key="7">
    <source>
        <dbReference type="EMBL" id="BCD99769.1"/>
    </source>
</evidence>
<dbReference type="PANTHER" id="PTHR45138:SF9">
    <property type="entry name" value="DIGUANYLATE CYCLASE DGCM-RELATED"/>
    <property type="match status" value="1"/>
</dbReference>
<dbReference type="Gene3D" id="2.130.10.10">
    <property type="entry name" value="YVTN repeat-like/Quinoprotein amine dehydrogenase"/>
    <property type="match status" value="3"/>
</dbReference>
<evidence type="ECO:0000256" key="4">
    <source>
        <dbReference type="SAM" id="Phobius"/>
    </source>
</evidence>
<dbReference type="EC" id="2.7.7.65" evidence="2"/>
<comment type="cofactor">
    <cofactor evidence="1">
        <name>Mg(2+)</name>
        <dbReference type="ChEBI" id="CHEBI:18420"/>
    </cofactor>
</comment>
<dbReference type="PROSITE" id="PS50887">
    <property type="entry name" value="GGDEF"/>
    <property type="match status" value="1"/>
</dbReference>
<reference evidence="7 8" key="1">
    <citation type="journal article" date="2022" name="IScience">
        <title>An ultrasensitive nanofiber-based assay for enzymatic hydrolysis and deep-sea microbial degradation of cellulose.</title>
        <authorList>
            <person name="Tsudome M."/>
            <person name="Tachioka M."/>
            <person name="Miyazaki M."/>
            <person name="Uchimura K."/>
            <person name="Tsuda M."/>
            <person name="Takaki Y."/>
            <person name="Deguchi S."/>
        </authorList>
    </citation>
    <scope>NUCLEOTIDE SEQUENCE [LARGE SCALE GENOMIC DNA]</scope>
    <source>
        <strain evidence="7 8">GE09</strain>
    </source>
</reference>
<evidence type="ECO:0000256" key="3">
    <source>
        <dbReference type="ARBA" id="ARBA00034247"/>
    </source>
</evidence>
<evidence type="ECO:0000259" key="6">
    <source>
        <dbReference type="PROSITE" id="PS50887"/>
    </source>
</evidence>
<dbReference type="Pfam" id="PF07495">
    <property type="entry name" value="Y_Y_Y"/>
    <property type="match status" value="1"/>
</dbReference>
<sequence length="998" mass="112693">MIRLALSMLYHFTLLFGLASSAAAFTMQLAPYAEFHHVEIGEYTDDQTNVGAITAITQDKRGFMWVGGENGLVRYDGHKVSLYRAHSGNSLGANYVQDLIPDGDDYLWVATVGGISRLNLETGLFDNVNKDSGQLPGNDVLSIALYNNLLFAATTEGLAILDKHTLQPQTLPFVHQLPELLHIRYAFVFRDTLWLGTSHLGLIEIDLTSNTITYYTPDANNPDSIPHADVRGIFTYDGKTYWLASLGGGFMRLDYENQKFTQYSASPEADIPFVTNDVWGVRGDSRGFIWVGTDSSGLWRIDSVTAKVDGYVHDPSVFEALGSNKARITYEDNERNLWVGHFTGELDYYNREQETFVRYKKSNRFHKGLNHSSVLSILPADALNVWVGTEGGLNLLDARDGSRLSLTTENSGLLANPVLALERDQQGHLWLGTWGGGLQRYHPETQQWHNLLDHPDPNKRIPSTYIWALENDNKGNLWVGSQKKGIYKLRLSDGHVTHYPYNTAYQSGRQTKYPGVVGEFIRDICIDNSGTLWIASLHGLSRYNPELDQFDLFTHNNQNINSPASNQAISLLSHSSGDLWIGFRDAGLSIYRAASKTFEHFGIKQGLPSPSVGSLLEDSKGNVWAGTPVGLVKINSDLSDLKTYKQVHGLAGANHNRNANLLDDNGRIWIGSKEGLSIFYPSLLEQKRLSNSTVLSGIRINHGKTYDKEYWQNERALPKALRYDQNAISFEFSLNQFYLPQLNEYQYRLQGLDQQWQKTMRYNSANYTNLDPGTYTFEVKGKSANGDWGEQVTQLSFTIAPPPWRQWWAYILYACFVYAGFAAYRNYMAVRARSAIYEQLSQQDPLTELPNRIALNNRVEQWQHQNLPFSVIVADLDHFKHINDTYGHDAGDLLLKEFSHIAAEETRDTDLLGRWGGEEFLIVCQTSDMEVIHTIAERIQKSVAMQSFIFNEQLIQMTVSFGCATHHENENFNELFQRADQALYEAKANGRNRVVKAA</sequence>
<dbReference type="InterPro" id="IPR015943">
    <property type="entry name" value="WD40/YVTN_repeat-like_dom_sf"/>
</dbReference>
<evidence type="ECO:0000256" key="5">
    <source>
        <dbReference type="SAM" id="SignalP"/>
    </source>
</evidence>
<dbReference type="GO" id="GO:0052621">
    <property type="term" value="F:diguanylate cyclase activity"/>
    <property type="evidence" value="ECO:0007669"/>
    <property type="project" value="UniProtKB-EC"/>
</dbReference>
<keyword evidence="8" id="KW-1185">Reference proteome</keyword>
<dbReference type="GO" id="GO:0043709">
    <property type="term" value="P:cell adhesion involved in single-species biofilm formation"/>
    <property type="evidence" value="ECO:0007669"/>
    <property type="project" value="TreeGrafter"/>
</dbReference>
<evidence type="ECO:0000256" key="1">
    <source>
        <dbReference type="ARBA" id="ARBA00001946"/>
    </source>
</evidence>
<dbReference type="Gene3D" id="3.30.70.270">
    <property type="match status" value="1"/>
</dbReference>
<keyword evidence="4" id="KW-0472">Membrane</keyword>
<dbReference type="SUPFAM" id="SSF63829">
    <property type="entry name" value="Calcium-dependent phosphotriesterase"/>
    <property type="match status" value="2"/>
</dbReference>
<dbReference type="Pfam" id="PF00990">
    <property type="entry name" value="GGDEF"/>
    <property type="match status" value="1"/>
</dbReference>
<dbReference type="KEGG" id="marq:MARGE09_P3971"/>
<feature type="transmembrane region" description="Helical" evidence="4">
    <location>
        <begin position="807"/>
        <end position="824"/>
    </location>
</feature>
<dbReference type="InterPro" id="IPR011123">
    <property type="entry name" value="Y_Y_Y"/>
</dbReference>
<proteinExistence type="predicted"/>
<keyword evidence="4" id="KW-0812">Transmembrane</keyword>
<organism evidence="7 8">
    <name type="scientific">Marinagarivorans cellulosilyticus</name>
    <dbReference type="NCBI Taxonomy" id="2721545"/>
    <lineage>
        <taxon>Bacteria</taxon>
        <taxon>Pseudomonadati</taxon>
        <taxon>Pseudomonadota</taxon>
        <taxon>Gammaproteobacteria</taxon>
        <taxon>Cellvibrionales</taxon>
        <taxon>Cellvibrionaceae</taxon>
        <taxon>Marinagarivorans</taxon>
    </lineage>
</organism>
<gene>
    <name evidence="7" type="ORF">MARGE09_P3971</name>
</gene>
<dbReference type="EMBL" id="AP023086">
    <property type="protein sequence ID" value="BCD99769.1"/>
    <property type="molecule type" value="Genomic_DNA"/>
</dbReference>
<dbReference type="FunFam" id="3.30.70.270:FF:000001">
    <property type="entry name" value="Diguanylate cyclase domain protein"/>
    <property type="match status" value="1"/>
</dbReference>
<dbReference type="GO" id="GO:0005886">
    <property type="term" value="C:plasma membrane"/>
    <property type="evidence" value="ECO:0007669"/>
    <property type="project" value="TreeGrafter"/>
</dbReference>
<keyword evidence="4" id="KW-1133">Transmembrane helix</keyword>
<feature type="domain" description="GGDEF" evidence="6">
    <location>
        <begin position="867"/>
        <end position="998"/>
    </location>
</feature>
<dbReference type="Gene3D" id="2.60.40.10">
    <property type="entry name" value="Immunoglobulins"/>
    <property type="match status" value="1"/>
</dbReference>
<feature type="signal peptide" evidence="5">
    <location>
        <begin position="1"/>
        <end position="24"/>
    </location>
</feature>
<name>A0AAN2BM47_9GAMM</name>
<dbReference type="SMART" id="SM00267">
    <property type="entry name" value="GGDEF"/>
    <property type="match status" value="1"/>
</dbReference>
<dbReference type="InterPro" id="IPR013783">
    <property type="entry name" value="Ig-like_fold"/>
</dbReference>
<evidence type="ECO:0000256" key="2">
    <source>
        <dbReference type="ARBA" id="ARBA00012528"/>
    </source>
</evidence>
<dbReference type="InterPro" id="IPR043128">
    <property type="entry name" value="Rev_trsase/Diguanyl_cyclase"/>
</dbReference>
<dbReference type="InterPro" id="IPR011110">
    <property type="entry name" value="Reg_prop"/>
</dbReference>
<comment type="catalytic activity">
    <reaction evidence="3">
        <text>2 GTP = 3',3'-c-di-GMP + 2 diphosphate</text>
        <dbReference type="Rhea" id="RHEA:24898"/>
        <dbReference type="ChEBI" id="CHEBI:33019"/>
        <dbReference type="ChEBI" id="CHEBI:37565"/>
        <dbReference type="ChEBI" id="CHEBI:58805"/>
        <dbReference type="EC" id="2.7.7.65"/>
    </reaction>
</comment>
<dbReference type="SUPFAM" id="SSF55073">
    <property type="entry name" value="Nucleotide cyclase"/>
    <property type="match status" value="1"/>
</dbReference>
<dbReference type="InterPro" id="IPR000160">
    <property type="entry name" value="GGDEF_dom"/>
</dbReference>
<dbReference type="InterPro" id="IPR029787">
    <property type="entry name" value="Nucleotide_cyclase"/>
</dbReference>
<dbReference type="NCBIfam" id="TIGR00254">
    <property type="entry name" value="GGDEF"/>
    <property type="match status" value="1"/>
</dbReference>
<keyword evidence="5" id="KW-0732">Signal</keyword>
<dbReference type="Proteomes" id="UP001320119">
    <property type="component" value="Chromosome"/>
</dbReference>
<evidence type="ECO:0000313" key="8">
    <source>
        <dbReference type="Proteomes" id="UP001320119"/>
    </source>
</evidence>
<protein>
    <recommendedName>
        <fullName evidence="2">diguanylate cyclase</fullName>
        <ecNumber evidence="2">2.7.7.65</ecNumber>
    </recommendedName>
</protein>
<dbReference type="Pfam" id="PF07494">
    <property type="entry name" value="Reg_prop"/>
    <property type="match status" value="3"/>
</dbReference>